<dbReference type="GeneID" id="96302623"/>
<evidence type="ECO:0000256" key="2">
    <source>
        <dbReference type="ARBA" id="ARBA00008577"/>
    </source>
</evidence>
<name>A0A1I4CP80_9ACTN</name>
<proteinExistence type="inferred from homology"/>
<keyword evidence="8" id="KW-0407">Ion channel</keyword>
<keyword evidence="6" id="KW-0406">Ion transport</keyword>
<reference evidence="12" key="1">
    <citation type="submission" date="2016-10" db="EMBL/GenBank/DDBJ databases">
        <authorList>
            <person name="Varghese N."/>
            <person name="Submissions S."/>
        </authorList>
    </citation>
    <scope>NUCLEOTIDE SEQUENCE [LARGE SCALE GENOMIC DNA]</scope>
    <source>
        <strain evidence="12">CGMCC 4.2126</strain>
    </source>
</reference>
<dbReference type="PANTHER" id="PTHR31563:SF10">
    <property type="entry name" value="ION CHANNEL POLLUX-RELATED"/>
    <property type="match status" value="1"/>
</dbReference>
<evidence type="ECO:0000256" key="9">
    <source>
        <dbReference type="SAM" id="Phobius"/>
    </source>
</evidence>
<dbReference type="PROSITE" id="PS51201">
    <property type="entry name" value="RCK_N"/>
    <property type="match status" value="1"/>
</dbReference>
<sequence length="634" mass="67353">MRRLRYRFDNLISRGAWAMTGLLAVVALVMAALGAAAILTLSPSPPDLPSALWAGLMRTMSPFAVTRDTGSPVFLASMLVHALTGLVIFGTLVGLIETGLDRKLARLRKGRSQVIEHDHTVVLGWSEQVFLILSELAAANARRGRSRVVILADMDRVSMEEAIRERAALPRRMRVVCRTGNPTDPVDVAIVSPERAHAVIVLGSEDGDSDARTVKTLLALDAAGVRPEVQLVAGVRDPRNLAAARLAGGANTQVVDVDEIAARIMVQTCLHAGLSAVYSDLLSFEGEEIYFCPPGELAGSSFGDALTALENCSLIGLEQDGKAVLNPAGETPIGAGDRLVVIADDHGTTPLPTSAGVDRDAIAATGRDGPATRRVLVLGWNDCGAAIVTEFDRYIPPGSQVTVVADDPRVTSQVSSLSARLGNLALSYATEDVTRRDTLDALGLGSYDHVLILADDRVDAQVADSRTLLTLLHVRDMRGDNGWRHSLVTEIARDCDRRLVEVTEVDDFIVSSKITSLLMIQIAENPRRYGLFADLFDAGGQEIYIRPAEDYVRLSAPVNYATVVAAARAYDEVAIGYRAAGAATGGVGGGIVLNPPKSTDLTFRPGDAVIVLADGALRPGPGAHPAGARRVEHA</sequence>
<evidence type="ECO:0000256" key="7">
    <source>
        <dbReference type="ARBA" id="ARBA00023136"/>
    </source>
</evidence>
<evidence type="ECO:0000256" key="8">
    <source>
        <dbReference type="ARBA" id="ARBA00023303"/>
    </source>
</evidence>
<dbReference type="InterPro" id="IPR036291">
    <property type="entry name" value="NAD(P)-bd_dom_sf"/>
</dbReference>
<evidence type="ECO:0000256" key="1">
    <source>
        <dbReference type="ARBA" id="ARBA00004127"/>
    </source>
</evidence>
<dbReference type="RefSeq" id="WP_093891176.1">
    <property type="nucleotide sequence ID" value="NZ_FOQY01000037.1"/>
</dbReference>
<evidence type="ECO:0000259" key="10">
    <source>
        <dbReference type="PROSITE" id="PS51201"/>
    </source>
</evidence>
<keyword evidence="5 9" id="KW-1133">Transmembrane helix</keyword>
<dbReference type="GO" id="GO:0012505">
    <property type="term" value="C:endomembrane system"/>
    <property type="evidence" value="ECO:0007669"/>
    <property type="project" value="UniProtKB-SubCell"/>
</dbReference>
<dbReference type="InterPro" id="IPR003148">
    <property type="entry name" value="RCK_N"/>
</dbReference>
<keyword evidence="4 9" id="KW-0812">Transmembrane</keyword>
<keyword evidence="12" id="KW-1185">Reference proteome</keyword>
<dbReference type="GO" id="GO:0034220">
    <property type="term" value="P:monoatomic ion transmembrane transport"/>
    <property type="evidence" value="ECO:0007669"/>
    <property type="project" value="UniProtKB-KW"/>
</dbReference>
<keyword evidence="7 9" id="KW-0472">Membrane</keyword>
<dbReference type="SUPFAM" id="SSF51735">
    <property type="entry name" value="NAD(P)-binding Rossmann-fold domains"/>
    <property type="match status" value="2"/>
</dbReference>
<protein>
    <submittedName>
        <fullName evidence="11">Trk K+ transport system, NAD-binding component</fullName>
    </submittedName>
</protein>
<dbReference type="AlphaFoldDB" id="A0A1I4CP80"/>
<evidence type="ECO:0000256" key="4">
    <source>
        <dbReference type="ARBA" id="ARBA00022692"/>
    </source>
</evidence>
<evidence type="ECO:0000256" key="5">
    <source>
        <dbReference type="ARBA" id="ARBA00022989"/>
    </source>
</evidence>
<feature type="domain" description="RCK N-terminal" evidence="10">
    <location>
        <begin position="117"/>
        <end position="255"/>
    </location>
</feature>
<feature type="transmembrane region" description="Helical" evidence="9">
    <location>
        <begin position="21"/>
        <end position="41"/>
    </location>
</feature>
<comment type="subcellular location">
    <subcellularLocation>
        <location evidence="1">Endomembrane system</location>
        <topology evidence="1">Multi-pass membrane protein</topology>
    </subcellularLocation>
</comment>
<keyword evidence="3" id="KW-0813">Transport</keyword>
<dbReference type="Proteomes" id="UP000199111">
    <property type="component" value="Unassembled WGS sequence"/>
</dbReference>
<comment type="similarity">
    <text evidence="2">Belongs to the castor/pollux (TC 1.A.1.23) family.</text>
</comment>
<dbReference type="PANTHER" id="PTHR31563">
    <property type="entry name" value="ION CHANNEL POLLUX-RELATED"/>
    <property type="match status" value="1"/>
</dbReference>
<evidence type="ECO:0000313" key="12">
    <source>
        <dbReference type="Proteomes" id="UP000199111"/>
    </source>
</evidence>
<feature type="transmembrane region" description="Helical" evidence="9">
    <location>
        <begin position="73"/>
        <end position="96"/>
    </location>
</feature>
<dbReference type="InterPro" id="IPR044849">
    <property type="entry name" value="CASTOR/POLLUX/SYM8-like"/>
</dbReference>
<dbReference type="Pfam" id="PF06241">
    <property type="entry name" value="Castor_Poll_mid"/>
    <property type="match status" value="1"/>
</dbReference>
<dbReference type="InterPro" id="IPR036721">
    <property type="entry name" value="RCK_C_sf"/>
</dbReference>
<accession>A0A1I4CP80</accession>
<dbReference type="GO" id="GO:0006813">
    <property type="term" value="P:potassium ion transport"/>
    <property type="evidence" value="ECO:0007669"/>
    <property type="project" value="InterPro"/>
</dbReference>
<dbReference type="EMBL" id="FOQY01000037">
    <property type="protein sequence ID" value="SFK83062.1"/>
    <property type="molecule type" value="Genomic_DNA"/>
</dbReference>
<evidence type="ECO:0000256" key="3">
    <source>
        <dbReference type="ARBA" id="ARBA00022448"/>
    </source>
</evidence>
<evidence type="ECO:0000313" key="11">
    <source>
        <dbReference type="EMBL" id="SFK83062.1"/>
    </source>
</evidence>
<dbReference type="InterPro" id="IPR010420">
    <property type="entry name" value="CASTOR/POLLUX/SYM8_dom"/>
</dbReference>
<dbReference type="Pfam" id="PF02254">
    <property type="entry name" value="TrkA_N"/>
    <property type="match status" value="1"/>
</dbReference>
<organism evidence="11 12">
    <name type="scientific">Streptosporangium canum</name>
    <dbReference type="NCBI Taxonomy" id="324952"/>
    <lineage>
        <taxon>Bacteria</taxon>
        <taxon>Bacillati</taxon>
        <taxon>Actinomycetota</taxon>
        <taxon>Actinomycetes</taxon>
        <taxon>Streptosporangiales</taxon>
        <taxon>Streptosporangiaceae</taxon>
        <taxon>Streptosporangium</taxon>
    </lineage>
</organism>
<dbReference type="Gene3D" id="3.40.50.720">
    <property type="entry name" value="NAD(P)-binding Rossmann-like Domain"/>
    <property type="match status" value="2"/>
</dbReference>
<gene>
    <name evidence="11" type="ORF">SAMN05216275_1379</name>
</gene>
<evidence type="ECO:0000256" key="6">
    <source>
        <dbReference type="ARBA" id="ARBA00023065"/>
    </source>
</evidence>
<dbReference type="SUPFAM" id="SSF116726">
    <property type="entry name" value="TrkA C-terminal domain-like"/>
    <property type="match status" value="1"/>
</dbReference>